<gene>
    <name evidence="3" type="ORF">QFZ26_002941</name>
</gene>
<evidence type="ECO:0000313" key="4">
    <source>
        <dbReference type="Proteomes" id="UP001239083"/>
    </source>
</evidence>
<dbReference type="PANTHER" id="PTHR37938">
    <property type="entry name" value="BLL0215 PROTEIN"/>
    <property type="match status" value="1"/>
</dbReference>
<comment type="caution">
    <text evidence="3">The sequence shown here is derived from an EMBL/GenBank/DDBJ whole genome shotgun (WGS) entry which is preliminary data.</text>
</comment>
<reference evidence="3 4" key="1">
    <citation type="submission" date="2023-07" db="EMBL/GenBank/DDBJ databases">
        <title>Comparative genomics of wheat-associated soil bacteria to identify genetic determinants of phenazine resistance.</title>
        <authorList>
            <person name="Mouncey N."/>
        </authorList>
    </citation>
    <scope>NUCLEOTIDE SEQUENCE [LARGE SCALE GENOMIC DNA]</scope>
    <source>
        <strain evidence="3 4">V3I3</strain>
    </source>
</reference>
<feature type="domain" description="YdbS-like PH" evidence="2">
    <location>
        <begin position="80"/>
        <end position="149"/>
    </location>
</feature>
<organism evidence="3 4">
    <name type="scientific">Agromyces ramosus</name>
    <dbReference type="NCBI Taxonomy" id="33879"/>
    <lineage>
        <taxon>Bacteria</taxon>
        <taxon>Bacillati</taxon>
        <taxon>Actinomycetota</taxon>
        <taxon>Actinomycetes</taxon>
        <taxon>Micrococcales</taxon>
        <taxon>Microbacteriaceae</taxon>
        <taxon>Agromyces</taxon>
    </lineage>
</organism>
<dbReference type="Proteomes" id="UP001239083">
    <property type="component" value="Unassembled WGS sequence"/>
</dbReference>
<dbReference type="PANTHER" id="PTHR37938:SF1">
    <property type="entry name" value="BLL0215 PROTEIN"/>
    <property type="match status" value="1"/>
</dbReference>
<evidence type="ECO:0000259" key="2">
    <source>
        <dbReference type="Pfam" id="PF03703"/>
    </source>
</evidence>
<keyword evidence="1" id="KW-0812">Transmembrane</keyword>
<evidence type="ECO:0000313" key="3">
    <source>
        <dbReference type="EMBL" id="MDQ0895386.1"/>
    </source>
</evidence>
<accession>A0ABU0RBE2</accession>
<keyword evidence="1" id="KW-1133">Transmembrane helix</keyword>
<keyword evidence="1" id="KW-0472">Membrane</keyword>
<dbReference type="EMBL" id="JAUSYY010000001">
    <property type="protein sequence ID" value="MDQ0895386.1"/>
    <property type="molecule type" value="Genomic_DNA"/>
</dbReference>
<feature type="transmembrane region" description="Helical" evidence="1">
    <location>
        <begin position="30"/>
        <end position="50"/>
    </location>
</feature>
<evidence type="ECO:0000256" key="1">
    <source>
        <dbReference type="SAM" id="Phobius"/>
    </source>
</evidence>
<dbReference type="RefSeq" id="WP_307043419.1">
    <property type="nucleotide sequence ID" value="NZ_JAUSYY010000001.1"/>
</dbReference>
<keyword evidence="4" id="KW-1185">Reference proteome</keyword>
<sequence>MRPAATPDTAAPLAMPAERVVARLRRHARILIIPAALLIVVAGAMTYALAVVPEFWQQLVVVGVAGVLVLFGSFLPFLSWLTRRTTITSRRVIVRSGVFVRVRQELLHSRAYDVTVRRSWAQSAFGSGDVRIDTGHDRPVVLRDLPKPQLVEAALRQLVDEAHSGPERRRVDHPTVDGDTVVWGRR</sequence>
<feature type="transmembrane region" description="Helical" evidence="1">
    <location>
        <begin position="56"/>
        <end position="81"/>
    </location>
</feature>
<name>A0ABU0RBE2_9MICO</name>
<dbReference type="Pfam" id="PF03703">
    <property type="entry name" value="bPH_2"/>
    <property type="match status" value="1"/>
</dbReference>
<proteinExistence type="predicted"/>
<dbReference type="InterPro" id="IPR005182">
    <property type="entry name" value="YdbS-like_PH"/>
</dbReference>
<protein>
    <submittedName>
        <fullName evidence="3">Membrane protein YdbT with pleckstrin-like domain</fullName>
    </submittedName>
</protein>